<dbReference type="Pfam" id="PF18096">
    <property type="entry name" value="Thump_like"/>
    <property type="match status" value="1"/>
</dbReference>
<organism evidence="3 4">
    <name type="scientific">Aureibaculum marinum</name>
    <dbReference type="NCBI Taxonomy" id="2487930"/>
    <lineage>
        <taxon>Bacteria</taxon>
        <taxon>Pseudomonadati</taxon>
        <taxon>Bacteroidota</taxon>
        <taxon>Flavobacteriia</taxon>
        <taxon>Flavobacteriales</taxon>
        <taxon>Flavobacteriaceae</taxon>
        <taxon>Aureibaculum</taxon>
    </lineage>
</organism>
<reference evidence="3 4" key="1">
    <citation type="submission" date="2018-11" db="EMBL/GenBank/DDBJ databases">
        <title>Aureibaculum marinum gen. nov., sp. nov., a member of the family Flavobacteriaceae isolated from the Bohai Sea.</title>
        <authorList>
            <person name="Ji X."/>
        </authorList>
    </citation>
    <scope>NUCLEOTIDE SEQUENCE [LARGE SCALE GENOMIC DNA]</scope>
    <source>
        <strain evidence="3 4">BH-SD17</strain>
    </source>
</reference>
<gene>
    <name evidence="3" type="ORF">EGM88_13890</name>
</gene>
<evidence type="ECO:0000259" key="2">
    <source>
        <dbReference type="Pfam" id="PF22013"/>
    </source>
</evidence>
<dbReference type="Gene3D" id="3.40.50.150">
    <property type="entry name" value="Vaccinia Virus protein VP39"/>
    <property type="match status" value="1"/>
</dbReference>
<dbReference type="InterPro" id="IPR029063">
    <property type="entry name" value="SAM-dependent_MTases_sf"/>
</dbReference>
<dbReference type="RefSeq" id="WP_123899019.1">
    <property type="nucleotide sequence ID" value="NZ_RPFJ01000040.1"/>
</dbReference>
<dbReference type="GO" id="GO:0036261">
    <property type="term" value="P:7-methylguanosine cap hypermethylation"/>
    <property type="evidence" value="ECO:0007669"/>
    <property type="project" value="InterPro"/>
</dbReference>
<dbReference type="Gene3D" id="1.10.10.1110">
    <property type="entry name" value="Methyltransferase PG1098, N-terminal domain"/>
    <property type="match status" value="1"/>
</dbReference>
<dbReference type="Pfam" id="PF22013">
    <property type="entry name" value="PG_1098_Fer"/>
    <property type="match status" value="1"/>
</dbReference>
<keyword evidence="3" id="KW-0808">Transferase</keyword>
<dbReference type="PANTHER" id="PTHR14741:SF32">
    <property type="entry name" value="TRIMETHYLGUANOSINE SYNTHASE"/>
    <property type="match status" value="1"/>
</dbReference>
<dbReference type="InterPro" id="IPR041497">
    <property type="entry name" value="Thump-like"/>
</dbReference>
<keyword evidence="4" id="KW-1185">Reference proteome</keyword>
<comment type="caution">
    <text evidence="3">The sequence shown here is derived from an EMBL/GenBank/DDBJ whole genome shotgun (WGS) entry which is preliminary data.</text>
</comment>
<evidence type="ECO:0000313" key="4">
    <source>
        <dbReference type="Proteomes" id="UP000270856"/>
    </source>
</evidence>
<sequence length="392" mass="44970">MNKNILNTEVQSFISKNLNTDIAKLIFKGSPFTNISIQELATQIESKKKAQHKLPTWFKTENIYYPNKLNIEQTSSEITAQYKANLIKGNSLIDLTGGFGVDICAFANVFKQVVHCEINQKLSEIAKHNFETFGIKNINIITADGITYLNETQQQFDWIYIDPSRRNDVKGKVFLLEDCEPNVPKDLDTLFKNSSQIMLKVSPMLDITSAISELNFVKEVHVIAIKNEVKELLFLLEKDYKNEIEIKTINIKNNSVERFNAIKYKNNGNAKLAPPLNYVYEPNSAILKAGLFNEVSHQLNIDKLNINSHLYTTKELIEFPGRCFKIKNIIPYNLKLLKKDLNLKQANITTRNFPETVAQIRKKTKLKEGGNHYLFFTKNHKDQLIVLISLKV</sequence>
<dbReference type="InterPro" id="IPR054168">
    <property type="entry name" value="PG_1098_Fer"/>
</dbReference>
<dbReference type="GO" id="GO:0008168">
    <property type="term" value="F:methyltransferase activity"/>
    <property type="evidence" value="ECO:0007669"/>
    <property type="project" value="UniProtKB-KW"/>
</dbReference>
<dbReference type="AlphaFoldDB" id="A0A3N4NFG1"/>
<name>A0A3N4NFG1_9FLAO</name>
<keyword evidence="3" id="KW-0489">Methyltransferase</keyword>
<evidence type="ECO:0000313" key="3">
    <source>
        <dbReference type="EMBL" id="RPD93037.1"/>
    </source>
</evidence>
<dbReference type="SUPFAM" id="SSF53335">
    <property type="entry name" value="S-adenosyl-L-methionine-dependent methyltransferases"/>
    <property type="match status" value="1"/>
</dbReference>
<proteinExistence type="predicted"/>
<dbReference type="EMBL" id="RPFJ01000040">
    <property type="protein sequence ID" value="RPD93037.1"/>
    <property type="molecule type" value="Genomic_DNA"/>
</dbReference>
<dbReference type="CDD" id="cd02440">
    <property type="entry name" value="AdoMet_MTases"/>
    <property type="match status" value="1"/>
</dbReference>
<protein>
    <submittedName>
        <fullName evidence="3">Class I SAM-dependent methyltransferase</fullName>
    </submittedName>
</protein>
<dbReference type="PANTHER" id="PTHR14741">
    <property type="entry name" value="S-ADENOSYLMETHIONINE-DEPENDENT METHYLTRANSFERASE RELATED"/>
    <property type="match status" value="1"/>
</dbReference>
<dbReference type="Pfam" id="PF09445">
    <property type="entry name" value="Methyltransf_15"/>
    <property type="match status" value="1"/>
</dbReference>
<dbReference type="InterPro" id="IPR019012">
    <property type="entry name" value="RNA_cap_Gua-N2-MeTrfase"/>
</dbReference>
<accession>A0A3N4NFG1</accession>
<feature type="domain" description="PG-1098 ferredoxin-like" evidence="2">
    <location>
        <begin position="278"/>
        <end position="320"/>
    </location>
</feature>
<feature type="domain" description="THUMP-like" evidence="1">
    <location>
        <begin position="321"/>
        <end position="383"/>
    </location>
</feature>
<dbReference type="OrthoDB" id="1000417at2"/>
<dbReference type="Proteomes" id="UP000270856">
    <property type="component" value="Unassembled WGS sequence"/>
</dbReference>
<evidence type="ECO:0000259" key="1">
    <source>
        <dbReference type="Pfam" id="PF18096"/>
    </source>
</evidence>